<evidence type="ECO:0000313" key="3">
    <source>
        <dbReference type="Proteomes" id="UP000640725"/>
    </source>
</evidence>
<protein>
    <submittedName>
        <fullName evidence="2">ASCH domain-containing protein</fullName>
    </submittedName>
</protein>
<dbReference type="Proteomes" id="UP000640725">
    <property type="component" value="Unassembled WGS sequence"/>
</dbReference>
<dbReference type="Pfam" id="PF04266">
    <property type="entry name" value="ASCH"/>
    <property type="match status" value="1"/>
</dbReference>
<proteinExistence type="predicted"/>
<accession>A0ABR9UEV8</accession>
<name>A0ABR9UEV8_9CYAN</name>
<feature type="domain" description="ASCH" evidence="1">
    <location>
        <begin position="8"/>
        <end position="106"/>
    </location>
</feature>
<gene>
    <name evidence="2" type="ORF">IQ236_15715</name>
</gene>
<reference evidence="2 3" key="1">
    <citation type="submission" date="2020-10" db="EMBL/GenBank/DDBJ databases">
        <authorList>
            <person name="Castelo-Branco R."/>
            <person name="Eusebio N."/>
            <person name="Adriana R."/>
            <person name="Vieira A."/>
            <person name="Brugerolle De Fraissinette N."/>
            <person name="Rezende De Castro R."/>
            <person name="Schneider M.P."/>
            <person name="Vasconcelos V."/>
            <person name="Leao P.N."/>
        </authorList>
    </citation>
    <scope>NUCLEOTIDE SEQUENCE [LARGE SCALE GENOMIC DNA]</scope>
    <source>
        <strain evidence="2 3">LEGE 06226</strain>
    </source>
</reference>
<evidence type="ECO:0000313" key="2">
    <source>
        <dbReference type="EMBL" id="MBE9144656.1"/>
    </source>
</evidence>
<dbReference type="EMBL" id="JADEWU010000037">
    <property type="protein sequence ID" value="MBE9144656.1"/>
    <property type="molecule type" value="Genomic_DNA"/>
</dbReference>
<evidence type="ECO:0000259" key="1">
    <source>
        <dbReference type="SMART" id="SM01022"/>
    </source>
</evidence>
<dbReference type="SMART" id="SM01022">
    <property type="entry name" value="ASCH"/>
    <property type="match status" value="1"/>
</dbReference>
<dbReference type="SUPFAM" id="SSF88697">
    <property type="entry name" value="PUA domain-like"/>
    <property type="match status" value="1"/>
</dbReference>
<comment type="caution">
    <text evidence="2">The sequence shown here is derived from an EMBL/GenBank/DDBJ whole genome shotgun (WGS) entry which is preliminary data.</text>
</comment>
<dbReference type="InterPro" id="IPR007374">
    <property type="entry name" value="ASCH_domain"/>
</dbReference>
<dbReference type="Gene3D" id="2.30.130.30">
    <property type="entry name" value="Hypothetical protein"/>
    <property type="match status" value="1"/>
</dbReference>
<dbReference type="RefSeq" id="WP_193870156.1">
    <property type="nucleotide sequence ID" value="NZ_JADEWU010000037.1"/>
</dbReference>
<organism evidence="2 3">
    <name type="scientific">Planktothrix mougeotii LEGE 06226</name>
    <dbReference type="NCBI Taxonomy" id="1828728"/>
    <lineage>
        <taxon>Bacteria</taxon>
        <taxon>Bacillati</taxon>
        <taxon>Cyanobacteriota</taxon>
        <taxon>Cyanophyceae</taxon>
        <taxon>Oscillatoriophycideae</taxon>
        <taxon>Oscillatoriales</taxon>
        <taxon>Microcoleaceae</taxon>
        <taxon>Planktothrix</taxon>
    </lineage>
</organism>
<sequence length="157" mass="18137">MPNNILLLSIKPEYADKILAGKKTVELRRVRTRLEAGDLVLVYVTSPKQILVGFLEVEQVITKNLPQNKKDLWEQVKDKAGISHQDFKQYYQGASLGVAIFFKHKDIFHQPIKLTTLKKKLPAINPPQSYRYITDYEFKVITNLAEKTLLKTKNKLQ</sequence>
<keyword evidence="3" id="KW-1185">Reference proteome</keyword>
<dbReference type="InterPro" id="IPR015947">
    <property type="entry name" value="PUA-like_sf"/>
</dbReference>